<dbReference type="CDD" id="cd22191">
    <property type="entry name" value="DPBB_RlpA_EXP_N-like"/>
    <property type="match status" value="1"/>
</dbReference>
<feature type="region of interest" description="Disordered" evidence="1">
    <location>
        <begin position="242"/>
        <end position="268"/>
    </location>
</feature>
<accession>A0A9P5BI64</accession>
<keyword evidence="2" id="KW-0732">Signal</keyword>
<dbReference type="Proteomes" id="UP000737391">
    <property type="component" value="Unassembled WGS sequence"/>
</dbReference>
<sequence length="338" mass="34985">MYFSKVSAALLGLAIGIQDVAAGPCKPESSQTLTEGSLGATGSVSDAALTATSIVSSTETTHSRPDNDNSSTVSLDSSSAEIASATTSNTESVSTATESSETSAALRSTTKETTESSISTEITILPSKTEETPSTSTAPANEQPQIFTGGFATWVYQNGILGGCGSVSQDTDFVAALDYRRYDRSKCGRKICVTATSGRRVGLSIDVIVDPSTSPNPPRGIQSLSSKLFIPDIPETRNAPCKLESTKRSESSTQTLTHSDLSSFPTTDVPLSTNTPYAYTASILPTTSLDWTSVETTLASSATASYETTEILDSSTELASTTSSASAGESAPAGEDPQ</sequence>
<feature type="chain" id="PRO_5040437852" evidence="2">
    <location>
        <begin position="23"/>
        <end position="338"/>
    </location>
</feature>
<feature type="compositionally biased region" description="Polar residues" evidence="1">
    <location>
        <begin position="251"/>
        <end position="268"/>
    </location>
</feature>
<feature type="region of interest" description="Disordered" evidence="1">
    <location>
        <begin position="313"/>
        <end position="338"/>
    </location>
</feature>
<keyword evidence="4" id="KW-1185">Reference proteome</keyword>
<organism evidence="3 4">
    <name type="scientific">Fusarium agapanthi</name>
    <dbReference type="NCBI Taxonomy" id="1803897"/>
    <lineage>
        <taxon>Eukaryota</taxon>
        <taxon>Fungi</taxon>
        <taxon>Dikarya</taxon>
        <taxon>Ascomycota</taxon>
        <taxon>Pezizomycotina</taxon>
        <taxon>Sordariomycetes</taxon>
        <taxon>Hypocreomycetidae</taxon>
        <taxon>Hypocreales</taxon>
        <taxon>Nectriaceae</taxon>
        <taxon>Fusarium</taxon>
        <taxon>Fusarium fujikuroi species complex</taxon>
    </lineage>
</organism>
<name>A0A9P5BI64_9HYPO</name>
<proteinExistence type="predicted"/>
<evidence type="ECO:0000313" key="4">
    <source>
        <dbReference type="Proteomes" id="UP000737391"/>
    </source>
</evidence>
<feature type="compositionally biased region" description="Low complexity" evidence="1">
    <location>
        <begin position="314"/>
        <end position="338"/>
    </location>
</feature>
<evidence type="ECO:0000256" key="1">
    <source>
        <dbReference type="SAM" id="MobiDB-lite"/>
    </source>
</evidence>
<reference evidence="3" key="1">
    <citation type="submission" date="2020-01" db="EMBL/GenBank/DDBJ databases">
        <title>Identification and distribution of gene clusters putatively required for synthesis of sphingolipid metabolism inhibitors in phylogenetically diverse species of the filamentous fungus Fusarium.</title>
        <authorList>
            <person name="Kim H.-S."/>
            <person name="Busman M."/>
            <person name="Brown D.W."/>
            <person name="Divon H."/>
            <person name="Uhlig S."/>
            <person name="Proctor R.H."/>
        </authorList>
    </citation>
    <scope>NUCLEOTIDE SEQUENCE</scope>
    <source>
        <strain evidence="3">NRRL 31653</strain>
    </source>
</reference>
<dbReference type="OrthoDB" id="406505at2759"/>
<dbReference type="AlphaFoldDB" id="A0A9P5BI64"/>
<feature type="region of interest" description="Disordered" evidence="1">
    <location>
        <begin position="56"/>
        <end position="144"/>
    </location>
</feature>
<feature type="compositionally biased region" description="Low complexity" evidence="1">
    <location>
        <begin position="68"/>
        <end position="108"/>
    </location>
</feature>
<dbReference type="EMBL" id="LUFC02000088">
    <property type="protein sequence ID" value="KAF4502228.1"/>
    <property type="molecule type" value="Genomic_DNA"/>
</dbReference>
<feature type="signal peptide" evidence="2">
    <location>
        <begin position="1"/>
        <end position="22"/>
    </location>
</feature>
<evidence type="ECO:0000313" key="3">
    <source>
        <dbReference type="EMBL" id="KAF4502228.1"/>
    </source>
</evidence>
<comment type="caution">
    <text evidence="3">The sequence shown here is derived from an EMBL/GenBank/DDBJ whole genome shotgun (WGS) entry which is preliminary data.</text>
</comment>
<feature type="compositionally biased region" description="Low complexity" evidence="1">
    <location>
        <begin position="115"/>
        <end position="124"/>
    </location>
</feature>
<protein>
    <submittedName>
        <fullName evidence="3">Barwin-like endoglucanase</fullName>
    </submittedName>
</protein>
<gene>
    <name evidence="3" type="ORF">FAGAP_1547</name>
</gene>
<evidence type="ECO:0000256" key="2">
    <source>
        <dbReference type="SAM" id="SignalP"/>
    </source>
</evidence>